<feature type="compositionally biased region" description="Basic residues" evidence="6">
    <location>
        <begin position="1"/>
        <end position="19"/>
    </location>
</feature>
<evidence type="ECO:0000256" key="5">
    <source>
        <dbReference type="HAMAP-Rule" id="MF_00340"/>
    </source>
</evidence>
<evidence type="ECO:0000256" key="3">
    <source>
        <dbReference type="ARBA" id="ARBA00023274"/>
    </source>
</evidence>
<proteinExistence type="inferred from homology"/>
<evidence type="ECO:0000313" key="7">
    <source>
        <dbReference type="EMBL" id="KKR04185.1"/>
    </source>
</evidence>
<comment type="caution">
    <text evidence="7">The sequence shown here is derived from an EMBL/GenBank/DDBJ whole genome shotgun (WGS) entry which is preliminary data.</text>
</comment>
<dbReference type="InterPro" id="IPR011332">
    <property type="entry name" value="Ribosomal_zn-bd"/>
</dbReference>
<dbReference type="AlphaFoldDB" id="A0A0G0Q194"/>
<sequence length="99" mass="11114">MPVPARKKSRSAVRRRRSHDHLTAQTIGLCQTCQAPLQQHRACKSCGMYKGHSVLDVSRQTRRTIKKAKTAPVHDDHTHDKDVVSAKPTLPKPKKKKAS</sequence>
<name>A0A0G0Q194_9BACT</name>
<keyword evidence="3 5" id="KW-0687">Ribonucleoprotein</keyword>
<feature type="region of interest" description="Disordered" evidence="6">
    <location>
        <begin position="64"/>
        <end position="99"/>
    </location>
</feature>
<evidence type="ECO:0000256" key="4">
    <source>
        <dbReference type="ARBA" id="ARBA00035178"/>
    </source>
</evidence>
<comment type="similarity">
    <text evidence="1 5">Belongs to the bacterial ribosomal protein bL32 family.</text>
</comment>
<dbReference type="InterPro" id="IPR002677">
    <property type="entry name" value="Ribosomal_bL32"/>
</dbReference>
<dbReference type="Proteomes" id="UP000033935">
    <property type="component" value="Unassembled WGS sequence"/>
</dbReference>
<protein>
    <recommendedName>
        <fullName evidence="4 5">Large ribosomal subunit protein bL32</fullName>
    </recommendedName>
</protein>
<dbReference type="NCBIfam" id="TIGR01031">
    <property type="entry name" value="rpmF_bact"/>
    <property type="match status" value="1"/>
</dbReference>
<evidence type="ECO:0000256" key="2">
    <source>
        <dbReference type="ARBA" id="ARBA00022980"/>
    </source>
</evidence>
<dbReference type="GO" id="GO:0003735">
    <property type="term" value="F:structural constituent of ribosome"/>
    <property type="evidence" value="ECO:0007669"/>
    <property type="project" value="InterPro"/>
</dbReference>
<dbReference type="GO" id="GO:0006412">
    <property type="term" value="P:translation"/>
    <property type="evidence" value="ECO:0007669"/>
    <property type="project" value="UniProtKB-UniRule"/>
</dbReference>
<dbReference type="EMBL" id="LBWG01000011">
    <property type="protein sequence ID" value="KKR04185.1"/>
    <property type="molecule type" value="Genomic_DNA"/>
</dbReference>
<dbReference type="Pfam" id="PF01783">
    <property type="entry name" value="Ribosomal_L32p"/>
    <property type="match status" value="1"/>
</dbReference>
<dbReference type="SUPFAM" id="SSF57829">
    <property type="entry name" value="Zn-binding ribosomal proteins"/>
    <property type="match status" value="1"/>
</dbReference>
<feature type="compositionally biased region" description="Basic and acidic residues" evidence="6">
    <location>
        <begin position="72"/>
        <end position="84"/>
    </location>
</feature>
<dbReference type="InterPro" id="IPR044957">
    <property type="entry name" value="Ribosomal_bL32_bact"/>
</dbReference>
<organism evidence="7 8">
    <name type="scientific">Candidatus Uhrbacteria bacterium GW2011_GWF2_39_13</name>
    <dbReference type="NCBI Taxonomy" id="1618995"/>
    <lineage>
        <taxon>Bacteria</taxon>
        <taxon>Candidatus Uhriibacteriota</taxon>
    </lineage>
</organism>
<reference evidence="7 8" key="1">
    <citation type="journal article" date="2015" name="Nature">
        <title>rRNA introns, odd ribosomes, and small enigmatic genomes across a large radiation of phyla.</title>
        <authorList>
            <person name="Brown C.T."/>
            <person name="Hug L.A."/>
            <person name="Thomas B.C."/>
            <person name="Sharon I."/>
            <person name="Castelle C.J."/>
            <person name="Singh A."/>
            <person name="Wilkins M.J."/>
            <person name="Williams K.H."/>
            <person name="Banfield J.F."/>
        </authorList>
    </citation>
    <scope>NUCLEOTIDE SEQUENCE [LARGE SCALE GENOMIC DNA]</scope>
</reference>
<evidence type="ECO:0000256" key="1">
    <source>
        <dbReference type="ARBA" id="ARBA00008560"/>
    </source>
</evidence>
<keyword evidence="2 5" id="KW-0689">Ribosomal protein</keyword>
<evidence type="ECO:0000313" key="8">
    <source>
        <dbReference type="Proteomes" id="UP000033935"/>
    </source>
</evidence>
<gene>
    <name evidence="5" type="primary">rpmF</name>
    <name evidence="7" type="ORF">UT30_C0011G0031</name>
</gene>
<feature type="region of interest" description="Disordered" evidence="6">
    <location>
        <begin position="1"/>
        <end position="20"/>
    </location>
</feature>
<dbReference type="PANTHER" id="PTHR35534:SF1">
    <property type="entry name" value="LARGE RIBOSOMAL SUBUNIT PROTEIN BL32"/>
    <property type="match status" value="1"/>
</dbReference>
<evidence type="ECO:0000256" key="6">
    <source>
        <dbReference type="SAM" id="MobiDB-lite"/>
    </source>
</evidence>
<dbReference type="PANTHER" id="PTHR35534">
    <property type="entry name" value="50S RIBOSOMAL PROTEIN L32"/>
    <property type="match status" value="1"/>
</dbReference>
<accession>A0A0G0Q194</accession>
<dbReference type="GO" id="GO:0015934">
    <property type="term" value="C:large ribosomal subunit"/>
    <property type="evidence" value="ECO:0007669"/>
    <property type="project" value="InterPro"/>
</dbReference>
<dbReference type="HAMAP" id="MF_00340">
    <property type="entry name" value="Ribosomal_bL32"/>
    <property type="match status" value="1"/>
</dbReference>